<reference evidence="2" key="1">
    <citation type="journal article" date="2019" name="Int. J. Syst. Evol. Microbiol.">
        <title>The Global Catalogue of Microorganisms (GCM) 10K type strain sequencing project: providing services to taxonomists for standard genome sequencing and annotation.</title>
        <authorList>
            <consortium name="The Broad Institute Genomics Platform"/>
            <consortium name="The Broad Institute Genome Sequencing Center for Infectious Disease"/>
            <person name="Wu L."/>
            <person name="Ma J."/>
        </authorList>
    </citation>
    <scope>NUCLEOTIDE SEQUENCE [LARGE SCALE GENOMIC DNA]</scope>
    <source>
        <strain evidence="2">CECT 7184</strain>
    </source>
</reference>
<dbReference type="SUPFAM" id="SSF56059">
    <property type="entry name" value="Glutathione synthetase ATP-binding domain-like"/>
    <property type="match status" value="1"/>
</dbReference>
<dbReference type="EMBL" id="JBHSOZ010000003">
    <property type="protein sequence ID" value="MFC5711843.1"/>
    <property type="molecule type" value="Genomic_DNA"/>
</dbReference>
<comment type="caution">
    <text evidence="1">The sequence shown here is derived from an EMBL/GenBank/DDBJ whole genome shotgun (WGS) entry which is preliminary data.</text>
</comment>
<accession>A0ABW0YHD3</accession>
<protein>
    <submittedName>
        <fullName evidence="1">YheC/YheD family protein</fullName>
    </submittedName>
</protein>
<dbReference type="PANTHER" id="PTHR21621:SF0">
    <property type="entry name" value="BETA-CITRYLGLUTAMATE SYNTHASE B-RELATED"/>
    <property type="match status" value="1"/>
</dbReference>
<gene>
    <name evidence="1" type="ORF">ACFPU1_03535</name>
</gene>
<dbReference type="Pfam" id="PF14398">
    <property type="entry name" value="ATPgrasp_YheCD"/>
    <property type="match status" value="1"/>
</dbReference>
<dbReference type="Gene3D" id="3.30.470.20">
    <property type="entry name" value="ATP-grasp fold, B domain"/>
    <property type="match status" value="1"/>
</dbReference>
<dbReference type="InterPro" id="IPR026838">
    <property type="entry name" value="YheC/D"/>
</dbReference>
<keyword evidence="2" id="KW-1185">Reference proteome</keyword>
<evidence type="ECO:0000313" key="2">
    <source>
        <dbReference type="Proteomes" id="UP001596142"/>
    </source>
</evidence>
<dbReference type="Proteomes" id="UP001596142">
    <property type="component" value="Unassembled WGS sequence"/>
</dbReference>
<organism evidence="1 2">
    <name type="scientific">Thalassorhabdus alkalitolerans</name>
    <dbReference type="NCBI Taxonomy" id="2282697"/>
    <lineage>
        <taxon>Bacteria</taxon>
        <taxon>Bacillati</taxon>
        <taxon>Bacillota</taxon>
        <taxon>Bacilli</taxon>
        <taxon>Bacillales</taxon>
        <taxon>Bacillaceae</taxon>
        <taxon>Thalassorhabdus</taxon>
    </lineage>
</organism>
<proteinExistence type="predicted"/>
<name>A0ABW0YHD3_9BACI</name>
<dbReference type="RefSeq" id="WP_385938667.1">
    <property type="nucleotide sequence ID" value="NZ_JBHSOZ010000003.1"/>
</dbReference>
<sequence length="242" mass="28895">MKKIRGRNKWELYLALKKTKQVRPYLVFTKRWNRNNFQNMLSKYKQIVIKPNDGLQARNIYFVTEYKKKIVVQLYRKKRYFSTSDLVYEFMRKRIGKRPYIIQKRINLAKIHKRPIDVRVIIQRNTLRSPWVATAYKVRVAGAGRKVTNASKGGSVFTFKEAMQRSSFPDYMHEDLLRKLKQVSIRSAESLNSYYPKKRIYGIDIGIKEDGSLHIFEINRNPSFKGFSPGQSRRMKRFKQKK</sequence>
<evidence type="ECO:0000313" key="1">
    <source>
        <dbReference type="EMBL" id="MFC5711843.1"/>
    </source>
</evidence>
<dbReference type="PANTHER" id="PTHR21621">
    <property type="entry name" value="RIBOSOMAL PROTEIN S6 MODIFICATION PROTEIN"/>
    <property type="match status" value="1"/>
</dbReference>